<organism evidence="1 2">
    <name type="scientific">Senna tora</name>
    <dbReference type="NCBI Taxonomy" id="362788"/>
    <lineage>
        <taxon>Eukaryota</taxon>
        <taxon>Viridiplantae</taxon>
        <taxon>Streptophyta</taxon>
        <taxon>Embryophyta</taxon>
        <taxon>Tracheophyta</taxon>
        <taxon>Spermatophyta</taxon>
        <taxon>Magnoliopsida</taxon>
        <taxon>eudicotyledons</taxon>
        <taxon>Gunneridae</taxon>
        <taxon>Pentapetalae</taxon>
        <taxon>rosids</taxon>
        <taxon>fabids</taxon>
        <taxon>Fabales</taxon>
        <taxon>Fabaceae</taxon>
        <taxon>Caesalpinioideae</taxon>
        <taxon>Cassia clade</taxon>
        <taxon>Senna</taxon>
    </lineage>
</organism>
<evidence type="ECO:0000313" key="2">
    <source>
        <dbReference type="Proteomes" id="UP000634136"/>
    </source>
</evidence>
<keyword evidence="2" id="KW-1185">Reference proteome</keyword>
<accession>A0A834T8P5</accession>
<sequence>MDDGGRHFVDAERRWKVFVEDDCK</sequence>
<evidence type="ECO:0000313" key="1">
    <source>
        <dbReference type="EMBL" id="KAF7811979.1"/>
    </source>
</evidence>
<dbReference type="EMBL" id="JAAIUW010000010">
    <property type="protein sequence ID" value="KAF7811979.1"/>
    <property type="molecule type" value="Genomic_DNA"/>
</dbReference>
<reference evidence="1" key="1">
    <citation type="submission" date="2020-09" db="EMBL/GenBank/DDBJ databases">
        <title>Genome-Enabled Discovery of Anthraquinone Biosynthesis in Senna tora.</title>
        <authorList>
            <person name="Kang S.-H."/>
            <person name="Pandey R.P."/>
            <person name="Lee C.-M."/>
            <person name="Sim J.-S."/>
            <person name="Jeong J.-T."/>
            <person name="Choi B.-S."/>
            <person name="Jung M."/>
            <person name="Ginzburg D."/>
            <person name="Zhao K."/>
            <person name="Won S.Y."/>
            <person name="Oh T.-J."/>
            <person name="Yu Y."/>
            <person name="Kim N.-H."/>
            <person name="Lee O.R."/>
            <person name="Lee T.-H."/>
            <person name="Bashyal P."/>
            <person name="Kim T.-S."/>
            <person name="Lee W.-H."/>
            <person name="Kawkins C."/>
            <person name="Kim C.-K."/>
            <person name="Kim J.S."/>
            <person name="Ahn B.O."/>
            <person name="Rhee S.Y."/>
            <person name="Sohng J.K."/>
        </authorList>
    </citation>
    <scope>NUCLEOTIDE SEQUENCE</scope>
    <source>
        <tissue evidence="1">Leaf</tissue>
    </source>
</reference>
<dbReference type="Proteomes" id="UP000634136">
    <property type="component" value="Unassembled WGS sequence"/>
</dbReference>
<comment type="caution">
    <text evidence="1">The sequence shown here is derived from an EMBL/GenBank/DDBJ whole genome shotgun (WGS) entry which is preliminary data.</text>
</comment>
<name>A0A834T8P5_9FABA</name>
<gene>
    <name evidence="1" type="ORF">G2W53_032955</name>
</gene>
<protein>
    <submittedName>
        <fullName evidence="1">Uncharacterized protein</fullName>
    </submittedName>
</protein>
<dbReference type="AlphaFoldDB" id="A0A834T8P5"/>
<proteinExistence type="predicted"/>